<dbReference type="RefSeq" id="WP_379576036.1">
    <property type="nucleotide sequence ID" value="NZ_JBHUFV010000047.1"/>
</dbReference>
<keyword evidence="1" id="KW-0723">Serine/threonine-protein kinase</keyword>
<proteinExistence type="predicted"/>
<evidence type="ECO:0000256" key="1">
    <source>
        <dbReference type="ARBA" id="ARBA00022527"/>
    </source>
</evidence>
<keyword evidence="1" id="KW-0418">Kinase</keyword>
<feature type="domain" description="MEDS" evidence="3">
    <location>
        <begin position="14"/>
        <end position="136"/>
    </location>
</feature>
<sequence length="294" mass="32215">MHPEWAPLAAESFRHVAVPYASDEGFLRLIVPQVARALSEGRQVLVITDAAKLALLDVAAETRLSSEWYRHPHRTLAAFHEYMRGRRTLVVGELPWAGWSERETTEWIRYESIINVAMAGADATMLCPYATESAGKAWQTHPSVLNERYVEPYALVLDGDLAPLTEPHSSATTASFSTRTLKSLRRAVKEFAARAGMDRQLVASLVLSVSEIAANSIEHGAGHGTVTMWSEAGEVVCEIVDPGGGPLDDPLPGYIPPEPESLRGYGLWISRQLCDHVSVRAGGGALRVRLHMKL</sequence>
<accession>A0ABW4T2D8</accession>
<dbReference type="Gene3D" id="3.30.565.10">
    <property type="entry name" value="Histidine kinase-like ATPase, C-terminal domain"/>
    <property type="match status" value="1"/>
</dbReference>
<gene>
    <name evidence="4" type="ORF">ACFSKW_31090</name>
</gene>
<evidence type="ECO:0000313" key="4">
    <source>
        <dbReference type="EMBL" id="MFD1935926.1"/>
    </source>
</evidence>
<dbReference type="Pfam" id="PF13581">
    <property type="entry name" value="HATPase_c_2"/>
    <property type="match status" value="1"/>
</dbReference>
<comment type="caution">
    <text evidence="4">The sequence shown here is derived from an EMBL/GenBank/DDBJ whole genome shotgun (WGS) entry which is preliminary data.</text>
</comment>
<reference evidence="5" key="1">
    <citation type="journal article" date="2019" name="Int. J. Syst. Evol. Microbiol.">
        <title>The Global Catalogue of Microorganisms (GCM) 10K type strain sequencing project: providing services to taxonomists for standard genome sequencing and annotation.</title>
        <authorList>
            <consortium name="The Broad Institute Genomics Platform"/>
            <consortium name="The Broad Institute Genome Sequencing Center for Infectious Disease"/>
            <person name="Wu L."/>
            <person name="Ma J."/>
        </authorList>
    </citation>
    <scope>NUCLEOTIDE SEQUENCE [LARGE SCALE GENOMIC DNA]</scope>
    <source>
        <strain evidence="5">ICMP 6774ER</strain>
    </source>
</reference>
<dbReference type="Pfam" id="PF14417">
    <property type="entry name" value="MEDS"/>
    <property type="match status" value="1"/>
</dbReference>
<dbReference type="InterPro" id="IPR003594">
    <property type="entry name" value="HATPase_dom"/>
</dbReference>
<feature type="domain" description="Histidine kinase/HSP90-like ATPase" evidence="2">
    <location>
        <begin position="178"/>
        <end position="289"/>
    </location>
</feature>
<dbReference type="InterPro" id="IPR025847">
    <property type="entry name" value="MEDS_domain"/>
</dbReference>
<dbReference type="CDD" id="cd16936">
    <property type="entry name" value="HATPase_RsbW-like"/>
    <property type="match status" value="1"/>
</dbReference>
<dbReference type="PANTHER" id="PTHR35526">
    <property type="entry name" value="ANTI-SIGMA-F FACTOR RSBW-RELATED"/>
    <property type="match status" value="1"/>
</dbReference>
<keyword evidence="5" id="KW-1185">Reference proteome</keyword>
<evidence type="ECO:0000259" key="3">
    <source>
        <dbReference type="Pfam" id="PF14417"/>
    </source>
</evidence>
<dbReference type="SUPFAM" id="SSF55874">
    <property type="entry name" value="ATPase domain of HSP90 chaperone/DNA topoisomerase II/histidine kinase"/>
    <property type="match status" value="1"/>
</dbReference>
<protein>
    <submittedName>
        <fullName evidence="4">Anti-sigma factor RsbA family regulatory protein</fullName>
    </submittedName>
</protein>
<dbReference type="EMBL" id="JBHUFV010000047">
    <property type="protein sequence ID" value="MFD1935926.1"/>
    <property type="molecule type" value="Genomic_DNA"/>
</dbReference>
<evidence type="ECO:0000313" key="5">
    <source>
        <dbReference type="Proteomes" id="UP001597368"/>
    </source>
</evidence>
<name>A0ABW4T2D8_9ACTN</name>
<dbReference type="Proteomes" id="UP001597368">
    <property type="component" value="Unassembled WGS sequence"/>
</dbReference>
<keyword evidence="1" id="KW-0808">Transferase</keyword>
<dbReference type="InterPro" id="IPR047718">
    <property type="entry name" value="RsbA-like_anti_sig"/>
</dbReference>
<organism evidence="4 5">
    <name type="scientific">Nonomuraea mangrovi</name>
    <dbReference type="NCBI Taxonomy" id="2316207"/>
    <lineage>
        <taxon>Bacteria</taxon>
        <taxon>Bacillati</taxon>
        <taxon>Actinomycetota</taxon>
        <taxon>Actinomycetes</taxon>
        <taxon>Streptosporangiales</taxon>
        <taxon>Streptosporangiaceae</taxon>
        <taxon>Nonomuraea</taxon>
    </lineage>
</organism>
<dbReference type="InterPro" id="IPR036890">
    <property type="entry name" value="HATPase_C_sf"/>
</dbReference>
<evidence type="ECO:0000259" key="2">
    <source>
        <dbReference type="Pfam" id="PF13581"/>
    </source>
</evidence>
<dbReference type="NCBIfam" id="NF041045">
    <property type="entry name" value="RsbA_anti_sig"/>
    <property type="match status" value="1"/>
</dbReference>
<dbReference type="InterPro" id="IPR050267">
    <property type="entry name" value="Anti-sigma-factor_SerPK"/>
</dbReference>
<dbReference type="PANTHER" id="PTHR35526:SF3">
    <property type="entry name" value="ANTI-SIGMA-F FACTOR RSBW"/>
    <property type="match status" value="1"/>
</dbReference>